<name>A0A9K3KRC8_9STRA</name>
<dbReference type="GO" id="GO:0005997">
    <property type="term" value="P:xylulose metabolic process"/>
    <property type="evidence" value="ECO:0007669"/>
    <property type="project" value="TreeGrafter"/>
</dbReference>
<evidence type="ECO:0000256" key="1">
    <source>
        <dbReference type="ARBA" id="ARBA00022679"/>
    </source>
</evidence>
<dbReference type="OrthoDB" id="10262702at2759"/>
<organism evidence="5 6">
    <name type="scientific">Nitzschia inconspicua</name>
    <dbReference type="NCBI Taxonomy" id="303405"/>
    <lineage>
        <taxon>Eukaryota</taxon>
        <taxon>Sar</taxon>
        <taxon>Stramenopiles</taxon>
        <taxon>Ochrophyta</taxon>
        <taxon>Bacillariophyta</taxon>
        <taxon>Bacillariophyceae</taxon>
        <taxon>Bacillariophycidae</taxon>
        <taxon>Bacillariales</taxon>
        <taxon>Bacillariaceae</taxon>
        <taxon>Nitzschia</taxon>
    </lineage>
</organism>
<accession>A0A9K3KRC8</accession>
<dbReference type="PANTHER" id="PTHR10196:SF80">
    <property type="entry name" value="D-RIBULOSE KINASE"/>
    <property type="match status" value="1"/>
</dbReference>
<gene>
    <name evidence="5" type="ORF">IV203_016549</name>
</gene>
<dbReference type="AlphaFoldDB" id="A0A9K3KRC8"/>
<dbReference type="GO" id="GO:0004856">
    <property type="term" value="F:D-xylulokinase activity"/>
    <property type="evidence" value="ECO:0007669"/>
    <property type="project" value="TreeGrafter"/>
</dbReference>
<evidence type="ECO:0000259" key="3">
    <source>
        <dbReference type="Pfam" id="PF01936"/>
    </source>
</evidence>
<dbReference type="CDD" id="cd07783">
    <property type="entry name" value="ASKHA_NBD_FGGY_SePSK_AtXK1-like"/>
    <property type="match status" value="1"/>
</dbReference>
<dbReference type="InterPro" id="IPR021139">
    <property type="entry name" value="NYN"/>
</dbReference>
<keyword evidence="6" id="KW-1185">Reference proteome</keyword>
<feature type="domain" description="NYN" evidence="3">
    <location>
        <begin position="76"/>
        <end position="192"/>
    </location>
</feature>
<dbReference type="Proteomes" id="UP000693970">
    <property type="component" value="Unassembled WGS sequence"/>
</dbReference>
<dbReference type="PANTHER" id="PTHR10196">
    <property type="entry name" value="SUGAR KINASE"/>
    <property type="match status" value="1"/>
</dbReference>
<dbReference type="GO" id="GO:0004540">
    <property type="term" value="F:RNA nuclease activity"/>
    <property type="evidence" value="ECO:0007669"/>
    <property type="project" value="InterPro"/>
</dbReference>
<keyword evidence="1" id="KW-0808">Transferase</keyword>
<dbReference type="EMBL" id="JAGRRH010000020">
    <property type="protein sequence ID" value="KAG7347844.1"/>
    <property type="molecule type" value="Genomic_DNA"/>
</dbReference>
<dbReference type="Pfam" id="PF01936">
    <property type="entry name" value="NYN"/>
    <property type="match status" value="1"/>
</dbReference>
<reference evidence="5" key="2">
    <citation type="submission" date="2021-04" db="EMBL/GenBank/DDBJ databases">
        <authorList>
            <person name="Podell S."/>
        </authorList>
    </citation>
    <scope>NUCLEOTIDE SEQUENCE</scope>
    <source>
        <strain evidence="5">Hildebrandi</strain>
    </source>
</reference>
<proteinExistence type="predicted"/>
<protein>
    <submittedName>
        <fullName evidence="5">Carbohydrate kinase, FGGY</fullName>
    </submittedName>
</protein>
<feature type="domain" description="Carbohydrate kinase FGGY C-terminal" evidence="4">
    <location>
        <begin position="778"/>
        <end position="971"/>
    </location>
</feature>
<dbReference type="InterPro" id="IPR018485">
    <property type="entry name" value="FGGY_C"/>
</dbReference>
<evidence type="ECO:0000313" key="5">
    <source>
        <dbReference type="EMBL" id="KAG7347844.1"/>
    </source>
</evidence>
<comment type="caution">
    <text evidence="5">The sequence shown here is derived from an EMBL/GenBank/DDBJ whole genome shotgun (WGS) entry which is preliminary data.</text>
</comment>
<keyword evidence="2 5" id="KW-0418">Kinase</keyword>
<sequence>MVVSFDEWVGNGSQQPCVKFLADPFTDLGTSCDSFRRQDDDGIVEDVVKVEGIPLLATRDIVRIAKQVTERSEQTLAIFWDMENLPFRTNARGHYVVLKLIKILDPCERFTQFHGYVTMGSNHVSQENRFVLQLSGCRLVDAPRTIRKEVAEKMIIVDAMQFAFFIPDGANLCRITGDTVDYPFLSAVLQRAAWRAIDISKGTFSSVLYVNGDNTLRLESDILQLWPMCLLEFQEAAATWINQVVGNARVSGTRQGVVASREWKSTDLFAREAGTIVSQTAGDFDLDSKSSFKPFSETDQRTNDLELLRSNLRAKGNSAPKWQVASRLRSSNASRFEYCSSRGKFLASYLEESVFIELGKGSYKELSLPETSRTVECMLTKKFDPVDMCEGVPNLLGKIMEEWPFFMFVTKFFCRCSVRKLKCAFLISNRNEESNHSQSVEIDARVRRQTSGWKDYETSSGRRLKRPRVRVTGPIHLLLCLVYALALLGVGTVKCLAIATNPSIDRFVGFDLGTSGARLSIIETTSTQVIEEIYSKAILWKDYGSYDDAESWLDAVESLLKDASEVLEGGLDSVKRICVSGTSASCLVVDRSSQKVIRRPRMYDYDILSSTSSDENNLYAEQALQCIEKHVPPRHTARARTGSLAKLLSWAYESPWKQSEALCHQSDYISMKLMENSLPVKSDWHNCLKLGYDVRNKSWPTWMEACLLDAGIHNALDKDVGAIPMQVVSPGEPLGKISKSMAQRLGLPDDTILVGGTTDSNAAFFAAAGVRPSLGTAVTSLGSTTAIKLLSQQYVEDANRGVYSHCYPSFDSETGEKGDLWLVGGASNVGCAILRKLGFGNEELATLSEQIDPEVDSPFQYYPLVKNGERFPNADSGKKPVLDPVPESRQEYLHGLLQSMSMVEMEGFQVLQELGAPLPQVIFSCGGGSNNPTWTQLRRRILARGLGIPDVRMEQASNTEASYGAALLAAAMEL</sequence>
<evidence type="ECO:0000313" key="6">
    <source>
        <dbReference type="Proteomes" id="UP000693970"/>
    </source>
</evidence>
<reference evidence="5" key="1">
    <citation type="journal article" date="2021" name="Sci. Rep.">
        <title>Diploid genomic architecture of Nitzschia inconspicua, an elite biomass production diatom.</title>
        <authorList>
            <person name="Oliver A."/>
            <person name="Podell S."/>
            <person name="Pinowska A."/>
            <person name="Traller J.C."/>
            <person name="Smith S.R."/>
            <person name="McClure R."/>
            <person name="Beliaev A."/>
            <person name="Bohutskyi P."/>
            <person name="Hill E.A."/>
            <person name="Rabines A."/>
            <person name="Zheng H."/>
            <person name="Allen L.Z."/>
            <person name="Kuo A."/>
            <person name="Grigoriev I.V."/>
            <person name="Allen A.E."/>
            <person name="Hazlebeck D."/>
            <person name="Allen E.E."/>
        </authorList>
    </citation>
    <scope>NUCLEOTIDE SEQUENCE</scope>
    <source>
        <strain evidence="5">Hildebrandi</strain>
    </source>
</reference>
<evidence type="ECO:0000256" key="2">
    <source>
        <dbReference type="ARBA" id="ARBA00022777"/>
    </source>
</evidence>
<dbReference type="Pfam" id="PF02782">
    <property type="entry name" value="FGGY_C"/>
    <property type="match status" value="1"/>
</dbReference>
<dbReference type="GO" id="GO:0005829">
    <property type="term" value="C:cytosol"/>
    <property type="evidence" value="ECO:0007669"/>
    <property type="project" value="TreeGrafter"/>
</dbReference>
<evidence type="ECO:0000259" key="4">
    <source>
        <dbReference type="Pfam" id="PF02782"/>
    </source>
</evidence>